<organism evidence="2 3">
    <name type="scientific">Melipona bicolor</name>
    <dbReference type="NCBI Taxonomy" id="60889"/>
    <lineage>
        <taxon>Eukaryota</taxon>
        <taxon>Metazoa</taxon>
        <taxon>Ecdysozoa</taxon>
        <taxon>Arthropoda</taxon>
        <taxon>Hexapoda</taxon>
        <taxon>Insecta</taxon>
        <taxon>Pterygota</taxon>
        <taxon>Neoptera</taxon>
        <taxon>Endopterygota</taxon>
        <taxon>Hymenoptera</taxon>
        <taxon>Apocrita</taxon>
        <taxon>Aculeata</taxon>
        <taxon>Apoidea</taxon>
        <taxon>Anthophila</taxon>
        <taxon>Apidae</taxon>
        <taxon>Melipona</taxon>
    </lineage>
</organism>
<evidence type="ECO:0000313" key="3">
    <source>
        <dbReference type="Proteomes" id="UP001177670"/>
    </source>
</evidence>
<proteinExistence type="predicted"/>
<evidence type="ECO:0000313" key="2">
    <source>
        <dbReference type="EMBL" id="KAK1133718.1"/>
    </source>
</evidence>
<reference evidence="2" key="1">
    <citation type="submission" date="2021-10" db="EMBL/GenBank/DDBJ databases">
        <title>Melipona bicolor Genome sequencing and assembly.</title>
        <authorList>
            <person name="Araujo N.S."/>
            <person name="Arias M.C."/>
        </authorList>
    </citation>
    <scope>NUCLEOTIDE SEQUENCE</scope>
    <source>
        <strain evidence="2">USP_2M_L1-L4_2017</strain>
        <tissue evidence="2">Whole body</tissue>
    </source>
</reference>
<sequence>MEKNLFLVWIVCLVLVVTHAKPVPQQDNYDDEVLSPRDTVYYPFWLIRPIYDQDDIGYNTNRRSTISYANVGAGWGR</sequence>
<name>A0AA40KUV2_9HYME</name>
<keyword evidence="3" id="KW-1185">Reference proteome</keyword>
<dbReference type="AlphaFoldDB" id="A0AA40KUV2"/>
<accession>A0AA40KUV2</accession>
<comment type="caution">
    <text evidence="2">The sequence shown here is derived from an EMBL/GenBank/DDBJ whole genome shotgun (WGS) entry which is preliminary data.</text>
</comment>
<evidence type="ECO:0000256" key="1">
    <source>
        <dbReference type="SAM" id="SignalP"/>
    </source>
</evidence>
<keyword evidence="1" id="KW-0732">Signal</keyword>
<gene>
    <name evidence="2" type="ORF">K0M31_011512</name>
</gene>
<feature type="chain" id="PRO_5041312976" evidence="1">
    <location>
        <begin position="21"/>
        <end position="77"/>
    </location>
</feature>
<feature type="signal peptide" evidence="1">
    <location>
        <begin position="1"/>
        <end position="20"/>
    </location>
</feature>
<dbReference type="Proteomes" id="UP001177670">
    <property type="component" value="Unassembled WGS sequence"/>
</dbReference>
<dbReference type="EMBL" id="JAHYIQ010000003">
    <property type="protein sequence ID" value="KAK1133718.1"/>
    <property type="molecule type" value="Genomic_DNA"/>
</dbReference>
<protein>
    <submittedName>
        <fullName evidence="2">Uncharacterized protein</fullName>
    </submittedName>
</protein>